<evidence type="ECO:0000313" key="5">
    <source>
        <dbReference type="Proteomes" id="UP000276741"/>
    </source>
</evidence>
<evidence type="ECO:0000313" key="3">
    <source>
        <dbReference type="EMBL" id="BBD73044.1"/>
    </source>
</evidence>
<feature type="domain" description="Transcription regulator AsnC/Lrp ligand binding" evidence="2">
    <location>
        <begin position="26"/>
        <end position="88"/>
    </location>
</feature>
<evidence type="ECO:0000256" key="1">
    <source>
        <dbReference type="ARBA" id="ARBA00029440"/>
    </source>
</evidence>
<name>A0A348B4E2_9CREN</name>
<gene>
    <name evidence="4" type="ORF">GCM10007116_20820</name>
    <name evidence="3" type="ORF">HS1genome_1433</name>
</gene>
<dbReference type="SUPFAM" id="SSF54909">
    <property type="entry name" value="Dimeric alpha+beta barrel"/>
    <property type="match status" value="1"/>
</dbReference>
<dbReference type="Gene3D" id="3.30.70.920">
    <property type="match status" value="1"/>
</dbReference>
<evidence type="ECO:0000259" key="2">
    <source>
        <dbReference type="Pfam" id="PF01037"/>
    </source>
</evidence>
<dbReference type="Proteomes" id="UP000276741">
    <property type="component" value="Chromosome"/>
</dbReference>
<dbReference type="InterPro" id="IPR011008">
    <property type="entry name" value="Dimeric_a/b-barrel"/>
</dbReference>
<evidence type="ECO:0000313" key="4">
    <source>
        <dbReference type="EMBL" id="GGU03858.1"/>
    </source>
</evidence>
<keyword evidence="5" id="KW-1185">Reference proteome</keyword>
<protein>
    <submittedName>
        <fullName evidence="3">AsnC family transcriptional regulator</fullName>
    </submittedName>
</protein>
<accession>A0A348B4E2</accession>
<dbReference type="InterPro" id="IPR019887">
    <property type="entry name" value="Tscrpt_reg_AsnC/Lrp_C"/>
</dbReference>
<reference evidence="5" key="2">
    <citation type="submission" date="2018-04" db="EMBL/GenBank/DDBJ databases">
        <title>Complete genome sequence of Sulfodiicoccus acidiphilus strain HS-1.</title>
        <authorList>
            <person name="Sakai H.D."/>
            <person name="Kurosawa N."/>
        </authorList>
    </citation>
    <scope>NUCLEOTIDE SEQUENCE [LARGE SCALE GENOMIC DNA]</scope>
    <source>
        <strain evidence="5">HS-1</strain>
    </source>
</reference>
<dbReference type="EMBL" id="BMQS01000027">
    <property type="protein sequence ID" value="GGU03858.1"/>
    <property type="molecule type" value="Genomic_DNA"/>
</dbReference>
<proteinExistence type="predicted"/>
<dbReference type="AlphaFoldDB" id="A0A348B4E2"/>
<comment type="pathway">
    <text evidence="1">Amino-acid biosynthesis.</text>
</comment>
<organism evidence="3 5">
    <name type="scientific">Sulfodiicoccus acidiphilus</name>
    <dbReference type="NCBI Taxonomy" id="1670455"/>
    <lineage>
        <taxon>Archaea</taxon>
        <taxon>Thermoproteota</taxon>
        <taxon>Thermoprotei</taxon>
        <taxon>Sulfolobales</taxon>
        <taxon>Sulfolobaceae</taxon>
        <taxon>Sulfodiicoccus</taxon>
    </lineage>
</organism>
<sequence>MCEEEITYMSSQKSEVKAYILIVTAMGKETEVVEFLRKIGGVKEANAVYGEYDVVAELENKDLQGLNKIIAEVRRNPSILRTVTLIVM</sequence>
<dbReference type="Pfam" id="PF01037">
    <property type="entry name" value="AsnC_trans_reg"/>
    <property type="match status" value="1"/>
</dbReference>
<reference evidence="4" key="1">
    <citation type="journal article" date="2014" name="Int. J. Syst. Evol. Microbiol.">
        <title>Complete genome sequence of Corynebacterium casei LMG S-19264T (=DSM 44701T), isolated from a smear-ripened cheese.</title>
        <authorList>
            <consortium name="US DOE Joint Genome Institute (JGI-PGF)"/>
            <person name="Walter F."/>
            <person name="Albersmeier A."/>
            <person name="Kalinowski J."/>
            <person name="Ruckert C."/>
        </authorList>
    </citation>
    <scope>NUCLEOTIDE SEQUENCE</scope>
    <source>
        <strain evidence="4">JCM 31740</strain>
    </source>
</reference>
<dbReference type="Proteomes" id="UP000616143">
    <property type="component" value="Unassembled WGS sequence"/>
</dbReference>
<dbReference type="EMBL" id="AP018553">
    <property type="protein sequence ID" value="BBD73044.1"/>
    <property type="molecule type" value="Genomic_DNA"/>
</dbReference>
<dbReference type="KEGG" id="sacd:HS1genome_1433"/>
<reference evidence="4" key="4">
    <citation type="submission" date="2020-09" db="EMBL/GenBank/DDBJ databases">
        <authorList>
            <person name="Sun Q."/>
            <person name="Ohkuma M."/>
        </authorList>
    </citation>
    <scope>NUCLEOTIDE SEQUENCE</scope>
    <source>
        <strain evidence="4">JCM 31740</strain>
    </source>
</reference>
<reference evidence="3" key="3">
    <citation type="journal article" date="2019" name="BMC Res. Notes">
        <title>Complete genome sequence of the Sulfodiicoccus acidiphilus strain HS-1T, the first crenarchaeon that lacks polB3, isolated from an acidic hot spring in Ohwaku-dani, Hakone, Japan.</title>
        <authorList>
            <person name="Sakai H.D."/>
            <person name="Kurosawa N."/>
        </authorList>
    </citation>
    <scope>NUCLEOTIDE SEQUENCE</scope>
    <source>
        <strain evidence="3">HS-1</strain>
    </source>
</reference>